<organism evidence="3 5">
    <name type="scientific">Streptococcus chenjunshii</name>
    <dbReference type="NCBI Taxonomy" id="2173853"/>
    <lineage>
        <taxon>Bacteria</taxon>
        <taxon>Bacillati</taxon>
        <taxon>Bacillota</taxon>
        <taxon>Bacilli</taxon>
        <taxon>Lactobacillales</taxon>
        <taxon>Streptococcaceae</taxon>
        <taxon>Streptococcus</taxon>
    </lineage>
</organism>
<evidence type="ECO:0000313" key="4">
    <source>
        <dbReference type="Proteomes" id="UP000246115"/>
    </source>
</evidence>
<evidence type="ECO:0000313" key="5">
    <source>
        <dbReference type="Proteomes" id="UP000262901"/>
    </source>
</evidence>
<evidence type="ECO:0000313" key="3">
    <source>
        <dbReference type="EMBL" id="RFU52987.1"/>
    </source>
</evidence>
<name>A0A372KL31_9STRE</name>
<evidence type="ECO:0000313" key="2">
    <source>
        <dbReference type="EMBL" id="RFU50841.1"/>
    </source>
</evidence>
<dbReference type="Proteomes" id="UP000262901">
    <property type="component" value="Unassembled WGS sequence"/>
</dbReference>
<dbReference type="EMBL" id="QVQZ01000014">
    <property type="protein sequence ID" value="RFU52987.1"/>
    <property type="molecule type" value="Genomic_DNA"/>
</dbReference>
<protein>
    <submittedName>
        <fullName evidence="3">DUF4651 domain-containing protein</fullName>
    </submittedName>
</protein>
<dbReference type="EMBL" id="CP031733">
    <property type="protein sequence ID" value="AXQ77717.1"/>
    <property type="molecule type" value="Genomic_DNA"/>
</dbReference>
<dbReference type="Proteomes" id="UP000246115">
    <property type="component" value="Chromosome"/>
</dbReference>
<dbReference type="AlphaFoldDB" id="A0A372KL31"/>
<dbReference type="Gene3D" id="3.10.450.400">
    <property type="entry name" value="Uncharacterised protein PF15513, DUF4651"/>
    <property type="match status" value="1"/>
</dbReference>
<dbReference type="EMBL" id="QVQY01000015">
    <property type="protein sequence ID" value="RFU50841.1"/>
    <property type="molecule type" value="Genomic_DNA"/>
</dbReference>
<dbReference type="InterPro" id="IPR028105">
    <property type="entry name" value="DUF4651"/>
</dbReference>
<proteinExistence type="predicted"/>
<evidence type="ECO:0000313" key="1">
    <source>
        <dbReference type="EMBL" id="AXQ77717.1"/>
    </source>
</evidence>
<dbReference type="RefSeq" id="WP_116878361.1">
    <property type="nucleotide sequence ID" value="NZ_CP031733.1"/>
</dbReference>
<dbReference type="OrthoDB" id="2235810at2"/>
<gene>
    <name evidence="1" type="ORF">DDV21_000815</name>
    <name evidence="2" type="ORF">DDV22_06520</name>
    <name evidence="3" type="ORF">DDV23_06780</name>
</gene>
<evidence type="ECO:0000313" key="6">
    <source>
        <dbReference type="Proteomes" id="UP000264056"/>
    </source>
</evidence>
<reference evidence="2 6" key="1">
    <citation type="submission" date="2018-08" db="EMBL/GenBank/DDBJ databases">
        <title>Draft genome of Streptococcus sp .nov. Z2.</title>
        <authorList>
            <person name="Tian Z."/>
        </authorList>
    </citation>
    <scope>NUCLEOTIDE SEQUENCE [LARGE SCALE GENOMIC DNA]</scope>
    <source>
        <strain evidence="2 6">Z2</strain>
    </source>
</reference>
<reference evidence="1" key="4">
    <citation type="journal article" date="2019" name="Int. J. Syst. Evol. Microbiol.">
        <title>Streptococcus chenjunshii sp. nov. isolated from feces of Tibetan antelopes.</title>
        <authorList>
            <person name="Tian Z."/>
            <person name="Lu S."/>
            <person name="Jin D."/>
            <person name="Yang J."/>
            <person name="Pu J."/>
            <person name="Lai X.H."/>
            <person name="Bai X.N."/>
            <person name="Wu X.M."/>
            <person name="Li J."/>
            <person name="Wang S."/>
            <person name="Xu J."/>
        </authorList>
    </citation>
    <scope>NUCLEOTIDE SEQUENCE</scope>
    <source>
        <strain evidence="1">Z15</strain>
    </source>
</reference>
<dbReference type="Pfam" id="PF15513">
    <property type="entry name" value="DUF4651"/>
    <property type="match status" value="1"/>
</dbReference>
<dbReference type="Proteomes" id="UP000264056">
    <property type="component" value="Unassembled WGS sequence"/>
</dbReference>
<sequence>MKYKKVVLISSVAFLGLGSAFLLGAALVKHRQIKQYSRAQAELRRFFGSLGEIEVLYIKEFVSDSQAVRGGVVMSDGKNYCFIYRDGQVEFWEE</sequence>
<accession>A0A372KL31</accession>
<accession>A0A346N9M2</accession>
<reference evidence="3 5" key="2">
    <citation type="submission" date="2018-08" db="EMBL/GenBank/DDBJ databases">
        <title>Draft genome of Streptococcus sp. nov. Z1.</title>
        <authorList>
            <person name="Tian Z."/>
        </authorList>
    </citation>
    <scope>NUCLEOTIDE SEQUENCE [LARGE SCALE GENOMIC DNA]</scope>
    <source>
        <strain evidence="3">Z1</strain>
        <strain evidence="5">Z1(2018)</strain>
    </source>
</reference>
<dbReference type="KEGG" id="schj:DDV21_000815"/>
<keyword evidence="6" id="KW-1185">Reference proteome</keyword>
<reference evidence="4" key="3">
    <citation type="submission" date="2018-08" db="EMBL/GenBank/DDBJ databases">
        <title>Streptococcus chenjunshii sp. nov., isolated from stools sample of the Tibetan antelope in the Qinghai-Tibet plateau, China.</title>
        <authorList>
            <person name="Tian Z."/>
        </authorList>
    </citation>
    <scope>NUCLEOTIDE SEQUENCE [LARGE SCALE GENOMIC DNA]</scope>
    <source>
        <strain evidence="4">Z15</strain>
    </source>
</reference>